<dbReference type="AlphaFoldDB" id="X1F338"/>
<reference evidence="1" key="1">
    <citation type="journal article" date="2014" name="Front. Microbiol.">
        <title>High frequency of phylogenetically diverse reductive dehalogenase-homologous genes in deep subseafloor sedimentary metagenomes.</title>
        <authorList>
            <person name="Kawai M."/>
            <person name="Futagami T."/>
            <person name="Toyoda A."/>
            <person name="Takaki Y."/>
            <person name="Nishi S."/>
            <person name="Hori S."/>
            <person name="Arai W."/>
            <person name="Tsubouchi T."/>
            <person name="Morono Y."/>
            <person name="Uchiyama I."/>
            <person name="Ito T."/>
            <person name="Fujiyama A."/>
            <person name="Inagaki F."/>
            <person name="Takami H."/>
        </authorList>
    </citation>
    <scope>NUCLEOTIDE SEQUENCE</scope>
    <source>
        <strain evidence="1">Expedition CK06-06</strain>
    </source>
</reference>
<evidence type="ECO:0000313" key="1">
    <source>
        <dbReference type="EMBL" id="GAH26955.1"/>
    </source>
</evidence>
<gene>
    <name evidence="1" type="ORF">S03H2_07909</name>
</gene>
<protein>
    <submittedName>
        <fullName evidence="1">Uncharacterized protein</fullName>
    </submittedName>
</protein>
<name>X1F338_9ZZZZ</name>
<sequence>MVREEYGALRKDPEEFKKYLSDPESISELRGFETVWSAVRRIMLQEYIAEKLIRIMKGDLGEEKRQEILQMLVKKVRENPYFASLIEIREVKAKVSFMDSHGYRSLVSKITKEVI</sequence>
<organism evidence="1">
    <name type="scientific">marine sediment metagenome</name>
    <dbReference type="NCBI Taxonomy" id="412755"/>
    <lineage>
        <taxon>unclassified sequences</taxon>
        <taxon>metagenomes</taxon>
        <taxon>ecological metagenomes</taxon>
    </lineage>
</organism>
<dbReference type="EMBL" id="BARU01003745">
    <property type="protein sequence ID" value="GAH26955.1"/>
    <property type="molecule type" value="Genomic_DNA"/>
</dbReference>
<proteinExistence type="predicted"/>
<comment type="caution">
    <text evidence="1">The sequence shown here is derived from an EMBL/GenBank/DDBJ whole genome shotgun (WGS) entry which is preliminary data.</text>
</comment>
<accession>X1F338</accession>